<accession>A0A1H2TS65</accession>
<dbReference type="EMBL" id="FNNC01000002">
    <property type="protein sequence ID" value="SDW46692.1"/>
    <property type="molecule type" value="Genomic_DNA"/>
</dbReference>
<proteinExistence type="predicted"/>
<dbReference type="RefSeq" id="WP_091613301.1">
    <property type="nucleotide sequence ID" value="NZ_FNNC01000002.1"/>
</dbReference>
<name>A0A1H2TS65_9BACI</name>
<reference evidence="1 2" key="1">
    <citation type="submission" date="2016-10" db="EMBL/GenBank/DDBJ databases">
        <authorList>
            <person name="de Groot N.N."/>
        </authorList>
    </citation>
    <scope>NUCLEOTIDE SEQUENCE [LARGE SCALE GENOMIC DNA]</scope>
    <source>
        <strain evidence="1 2">DSM 23126</strain>
    </source>
</reference>
<organism evidence="1 2">
    <name type="scientific">Marinococcus luteus</name>
    <dbReference type="NCBI Taxonomy" id="1122204"/>
    <lineage>
        <taxon>Bacteria</taxon>
        <taxon>Bacillati</taxon>
        <taxon>Bacillota</taxon>
        <taxon>Bacilli</taxon>
        <taxon>Bacillales</taxon>
        <taxon>Bacillaceae</taxon>
        <taxon>Marinococcus</taxon>
    </lineage>
</organism>
<dbReference type="AlphaFoldDB" id="A0A1H2TS65"/>
<dbReference type="STRING" id="1122204.SAMN05421781_1552"/>
<evidence type="ECO:0000313" key="1">
    <source>
        <dbReference type="EMBL" id="SDW46692.1"/>
    </source>
</evidence>
<sequence>MSTKAEQMDERVENENKLTAASVERIVFTIFDISLQSIAADPKAPGARRSHPVFAAWTEQEWQAAGKEELLDYALVRLPATLSGEMVRQIINDVYRVNLSGISALEASTFSLFSKGKWIKQNENDLFVLNTGSTDTEVTVSVTEHFIRQTGSGELPAGLCVELEALGYVYLPEKNQLNYASPDGRPVDDVFKKKTIGALENAGQQIQT</sequence>
<dbReference type="Proteomes" id="UP000199488">
    <property type="component" value="Unassembled WGS sequence"/>
</dbReference>
<dbReference type="OrthoDB" id="2573403at2"/>
<protein>
    <submittedName>
        <fullName evidence="1">Uncharacterized protein</fullName>
    </submittedName>
</protein>
<evidence type="ECO:0000313" key="2">
    <source>
        <dbReference type="Proteomes" id="UP000199488"/>
    </source>
</evidence>
<keyword evidence="2" id="KW-1185">Reference proteome</keyword>
<gene>
    <name evidence="1" type="ORF">SAMN05421781_1552</name>
</gene>